<name>A0ABQ9XPN2_9EUKA</name>
<dbReference type="SUPFAM" id="SSF50978">
    <property type="entry name" value="WD40 repeat-like"/>
    <property type="match status" value="1"/>
</dbReference>
<dbReference type="Pfam" id="PF00400">
    <property type="entry name" value="WD40"/>
    <property type="match status" value="2"/>
</dbReference>
<evidence type="ECO:0000256" key="3">
    <source>
        <dbReference type="SAM" id="MobiDB-lite"/>
    </source>
</evidence>
<dbReference type="PROSITE" id="PS50294">
    <property type="entry name" value="WD_REPEATS_REGION"/>
    <property type="match status" value="2"/>
</dbReference>
<dbReference type="Gene3D" id="2.130.10.10">
    <property type="entry name" value="YVTN repeat-like/Quinoprotein amine dehydrogenase"/>
    <property type="match status" value="2"/>
</dbReference>
<dbReference type="PANTHER" id="PTHR15653">
    <property type="entry name" value="STRIATIN"/>
    <property type="match status" value="1"/>
</dbReference>
<sequence length="1132" mass="125656">MADLALASFHNVLDEIHHWESNLSVIFTREHACRLQAERENNAMRVQFEQLTAELMVARTKLKVAEQEIHNLTCDHLLLKSQLESQLKMTELAMASTENGFCGSFDDINTVKGVPSLSDVIKQTLQDFAKNQSINDTVVSSIPNALDNVVDAICNAISKQSVSQSVQSNRSSSPSTHNQSNGNASMDRRSTNQISSQESMFEWIRDVDEKVASTLTVQVYEQLETAYHIILSKAQESPQSFHVEQLVAHNILQSISQIILNQNPSRFTLTPLKPSLSQQPLQEIDEHNDKKQHLFLLSLRVLSFILSSVSSLSSTPNHQTGTVHAIIRFILNSNLPVQLINAFCHLILKDSPLPRTGGNESSVSPHPVSVFHQMGSLEIGTEGDATEQAAILEQLLILILQLLLFATSHHPFVRPSQFDNIKFLFRLQVISNLPNPSLLVLLLSCLLLYQSLTTPTQAAAPTSSPSTSRLTFVSKIRQTTIPQTVSSIRTSPQTVPCLNVPSEQKQSPLDWKALALTLAKCVELDDETRMKENSSLLQENGSDANAADVKLWMGMLMNSWGIRREEQNMVHQTLSNDIESSVHFAQRGEKERESSADKVRQESGITVIDKHFYNAFVTSSLSPGHSSLPGIKLFQAASSLKPALSPDMSDTSSGDRLFSSQSSSHNLPSFKTSIPLQNHLSAVRTLSAHPTRLSYLSGGDDGMLRLWGFSSFAYRQSRVDSQTPFVLSRSSAPILATRFLEQRKEAVSATSHGELRISAIPPSFDYTSDGSHHKLNSLSTFALSTAHNGAICSVDASKDEKALATCSTDGTVGIWVFMNDSGGLIRDCEDKVVKEWEWNEGKQGDGSWELVPDRSSLYVGQRDNLNERVINHPTYTQPLRVEHEPLVRALSITHPQGAKPTQALFNPINQNQLFIGYRNGDWAEYDLHHTKRISLFTYQDYSKIGDASADANDTRNGNGLGHWITSMSFSTDSGKLLIANKNSRVTLVDTRADSANFSIGQTMNSGSGLSCLDWTSDESVFAVCSFNNEMKLFDIRRAHPSHMLVRTTHKQVFGSGITTIRFHRMYKLCVVGGADSMLKVFVTSTESDDLPGYVTSNNRRLKEIREKEKMALKTTSQRGEQQRKPRIVTSQH</sequence>
<protein>
    <submittedName>
        <fullName evidence="4">Uncharacterized protein</fullName>
    </submittedName>
</protein>
<dbReference type="EMBL" id="JARBJD010000108">
    <property type="protein sequence ID" value="KAK2952090.1"/>
    <property type="molecule type" value="Genomic_DNA"/>
</dbReference>
<feature type="region of interest" description="Disordered" evidence="3">
    <location>
        <begin position="1104"/>
        <end position="1132"/>
    </location>
</feature>
<evidence type="ECO:0000256" key="1">
    <source>
        <dbReference type="PROSITE-ProRule" id="PRU00221"/>
    </source>
</evidence>
<feature type="repeat" description="WD" evidence="1">
    <location>
        <begin position="784"/>
        <end position="815"/>
    </location>
</feature>
<gene>
    <name evidence="4" type="ORF">BLNAU_12941</name>
</gene>
<feature type="repeat" description="WD" evidence="1">
    <location>
        <begin position="676"/>
        <end position="717"/>
    </location>
</feature>
<evidence type="ECO:0000313" key="5">
    <source>
        <dbReference type="Proteomes" id="UP001281761"/>
    </source>
</evidence>
<dbReference type="InterPro" id="IPR015943">
    <property type="entry name" value="WD40/YVTN_repeat-like_dom_sf"/>
</dbReference>
<evidence type="ECO:0000313" key="4">
    <source>
        <dbReference type="EMBL" id="KAK2952090.1"/>
    </source>
</evidence>
<organism evidence="4 5">
    <name type="scientific">Blattamonas nauphoetae</name>
    <dbReference type="NCBI Taxonomy" id="2049346"/>
    <lineage>
        <taxon>Eukaryota</taxon>
        <taxon>Metamonada</taxon>
        <taxon>Preaxostyla</taxon>
        <taxon>Oxymonadida</taxon>
        <taxon>Blattamonas</taxon>
    </lineage>
</organism>
<feature type="region of interest" description="Disordered" evidence="3">
    <location>
        <begin position="164"/>
        <end position="192"/>
    </location>
</feature>
<reference evidence="4 5" key="1">
    <citation type="journal article" date="2022" name="bioRxiv">
        <title>Genomics of Preaxostyla Flagellates Illuminates Evolutionary Transitions and the Path Towards Mitochondrial Loss.</title>
        <authorList>
            <person name="Novak L.V.F."/>
            <person name="Treitli S.C."/>
            <person name="Pyrih J."/>
            <person name="Halakuc P."/>
            <person name="Pipaliya S.V."/>
            <person name="Vacek V."/>
            <person name="Brzon O."/>
            <person name="Soukal P."/>
            <person name="Eme L."/>
            <person name="Dacks J.B."/>
            <person name="Karnkowska A."/>
            <person name="Elias M."/>
            <person name="Hampl V."/>
        </authorList>
    </citation>
    <scope>NUCLEOTIDE SEQUENCE [LARGE SCALE GENOMIC DNA]</scope>
    <source>
        <strain evidence="4">NAU3</strain>
        <tissue evidence="4">Gut</tissue>
    </source>
</reference>
<dbReference type="PANTHER" id="PTHR15653:SF0">
    <property type="entry name" value="CONNECTOR OF KINASE TO AP-1, ISOFORM E"/>
    <property type="match status" value="1"/>
</dbReference>
<keyword evidence="5" id="KW-1185">Reference proteome</keyword>
<keyword evidence="2" id="KW-0175">Coiled coil</keyword>
<comment type="caution">
    <text evidence="4">The sequence shown here is derived from an EMBL/GenBank/DDBJ whole genome shotgun (WGS) entry which is preliminary data.</text>
</comment>
<feature type="compositionally biased region" description="Polar residues" evidence="3">
    <location>
        <begin position="648"/>
        <end position="663"/>
    </location>
</feature>
<dbReference type="Proteomes" id="UP001281761">
    <property type="component" value="Unassembled WGS sequence"/>
</dbReference>
<keyword evidence="1" id="KW-0853">WD repeat</keyword>
<proteinExistence type="predicted"/>
<dbReference type="InterPro" id="IPR001680">
    <property type="entry name" value="WD40_rpt"/>
</dbReference>
<dbReference type="SMART" id="SM00320">
    <property type="entry name" value="WD40"/>
    <property type="match status" value="5"/>
</dbReference>
<feature type="region of interest" description="Disordered" evidence="3">
    <location>
        <begin position="643"/>
        <end position="663"/>
    </location>
</feature>
<feature type="compositionally biased region" description="Low complexity" evidence="3">
    <location>
        <begin position="164"/>
        <end position="175"/>
    </location>
</feature>
<accession>A0ABQ9XPN2</accession>
<dbReference type="InterPro" id="IPR036322">
    <property type="entry name" value="WD40_repeat_dom_sf"/>
</dbReference>
<evidence type="ECO:0000256" key="2">
    <source>
        <dbReference type="SAM" id="Coils"/>
    </source>
</evidence>
<dbReference type="PROSITE" id="PS50082">
    <property type="entry name" value="WD_REPEATS_2"/>
    <property type="match status" value="2"/>
</dbReference>
<dbReference type="InterPro" id="IPR051488">
    <property type="entry name" value="WD_repeat_striatin"/>
</dbReference>
<feature type="coiled-coil region" evidence="2">
    <location>
        <begin position="34"/>
        <end position="75"/>
    </location>
</feature>